<feature type="signal peptide" evidence="3">
    <location>
        <begin position="1"/>
        <end position="21"/>
    </location>
</feature>
<keyword evidence="3" id="KW-0732">Signal</keyword>
<dbReference type="STRING" id="1149755.A0A2J6RFR7"/>
<keyword evidence="6" id="KW-1185">Reference proteome</keyword>
<keyword evidence="2" id="KW-0472">Membrane</keyword>
<dbReference type="InterPro" id="IPR050904">
    <property type="entry name" value="Adhesion/Biosynth-related"/>
</dbReference>
<evidence type="ECO:0000256" key="3">
    <source>
        <dbReference type="SAM" id="SignalP"/>
    </source>
</evidence>
<evidence type="ECO:0000313" key="5">
    <source>
        <dbReference type="EMBL" id="PMD37356.1"/>
    </source>
</evidence>
<gene>
    <name evidence="5" type="ORF">L207DRAFT_514638</name>
</gene>
<dbReference type="OrthoDB" id="286301at2759"/>
<dbReference type="PROSITE" id="PS50213">
    <property type="entry name" value="FAS1"/>
    <property type="match status" value="1"/>
</dbReference>
<dbReference type="PANTHER" id="PTHR10900:SF77">
    <property type="entry name" value="FI19380P1"/>
    <property type="match status" value="1"/>
</dbReference>
<reference evidence="5 6" key="1">
    <citation type="submission" date="2016-04" db="EMBL/GenBank/DDBJ databases">
        <title>A degradative enzymes factory behind the ericoid mycorrhizal symbiosis.</title>
        <authorList>
            <consortium name="DOE Joint Genome Institute"/>
            <person name="Martino E."/>
            <person name="Morin E."/>
            <person name="Grelet G."/>
            <person name="Kuo A."/>
            <person name="Kohler A."/>
            <person name="Daghino S."/>
            <person name="Barry K."/>
            <person name="Choi C."/>
            <person name="Cichocki N."/>
            <person name="Clum A."/>
            <person name="Copeland A."/>
            <person name="Hainaut M."/>
            <person name="Haridas S."/>
            <person name="Labutti K."/>
            <person name="Lindquist E."/>
            <person name="Lipzen A."/>
            <person name="Khouja H.-R."/>
            <person name="Murat C."/>
            <person name="Ohm R."/>
            <person name="Olson A."/>
            <person name="Spatafora J."/>
            <person name="Veneault-Fourrey C."/>
            <person name="Henrissat B."/>
            <person name="Grigoriev I."/>
            <person name="Martin F."/>
            <person name="Perotto S."/>
        </authorList>
    </citation>
    <scope>NUCLEOTIDE SEQUENCE [LARGE SCALE GENOMIC DNA]</scope>
    <source>
        <strain evidence="5 6">F</strain>
    </source>
</reference>
<sequence>MKPLRTLSLWWLATLVSHGGAITLLQVLQTYPQLSSLNVLVNSSANATALLANSNNFTFLAPSNDAISKFTNENPGVLNGTQLFPNIQYGLLQGGYPTLSITKTPQFIHSNLSNPNYANVTGGQVVELVLGSDGTPEFITGNGSISTTTTPDVVCVGGIVHIINSVLSVPVTTVLEITNAPLEYFVSILNVDNYLSASATYVNQILEVPDVTYFIPNSAAALAGATALAQNSSAAELEQIFQYYIVPGSVNYSPMLTNGMNLKTQQGTDLTITLQDGDIYVNSAKVIKPDLIVANGVVHVIDNLLNSFDTAGPPAPTTSVTTSIPAASITPTSMPTPSYTSSGTSNSGMSTGAKAGLGVGVGVVGLALLGILGFLLFRHRKNKAARTASVPWDNSSMSGATASPFNKFYVQRGQVQRQEDPGLGLQSTGMAHVEDAGMGGRDYGQIDGPSIPPRSPSRALRGDGKTYF</sequence>
<evidence type="ECO:0000256" key="2">
    <source>
        <dbReference type="SAM" id="Phobius"/>
    </source>
</evidence>
<keyword evidence="2" id="KW-0812">Transmembrane</keyword>
<evidence type="ECO:0000256" key="1">
    <source>
        <dbReference type="SAM" id="MobiDB-lite"/>
    </source>
</evidence>
<proteinExistence type="predicted"/>
<protein>
    <submittedName>
        <fullName evidence="5">FAS1 domain-containing protein</fullName>
    </submittedName>
</protein>
<dbReference type="GO" id="GO:0000329">
    <property type="term" value="C:fungal-type vacuole membrane"/>
    <property type="evidence" value="ECO:0007669"/>
    <property type="project" value="TreeGrafter"/>
</dbReference>
<accession>A0A2J6RFR7</accession>
<feature type="domain" description="FAS1" evidence="4">
    <location>
        <begin position="21"/>
        <end position="305"/>
    </location>
</feature>
<feature type="chain" id="PRO_5014440794" evidence="3">
    <location>
        <begin position="22"/>
        <end position="468"/>
    </location>
</feature>
<dbReference type="GO" id="GO:0016236">
    <property type="term" value="P:macroautophagy"/>
    <property type="evidence" value="ECO:0007669"/>
    <property type="project" value="TreeGrafter"/>
</dbReference>
<dbReference type="AlphaFoldDB" id="A0A2J6RFR7"/>
<feature type="transmembrane region" description="Helical" evidence="2">
    <location>
        <begin position="355"/>
        <end position="377"/>
    </location>
</feature>
<dbReference type="EMBL" id="KZ613949">
    <property type="protein sequence ID" value="PMD37356.1"/>
    <property type="molecule type" value="Genomic_DNA"/>
</dbReference>
<dbReference type="InterPro" id="IPR036378">
    <property type="entry name" value="FAS1_dom_sf"/>
</dbReference>
<dbReference type="SMART" id="SM00554">
    <property type="entry name" value="FAS1"/>
    <property type="match status" value="2"/>
</dbReference>
<dbReference type="Pfam" id="PF02469">
    <property type="entry name" value="Fasciclin"/>
    <property type="match status" value="2"/>
</dbReference>
<dbReference type="Proteomes" id="UP000235786">
    <property type="component" value="Unassembled WGS sequence"/>
</dbReference>
<dbReference type="PANTHER" id="PTHR10900">
    <property type="entry name" value="PERIOSTIN-RELATED"/>
    <property type="match status" value="1"/>
</dbReference>
<name>A0A2J6RFR7_HYAVF</name>
<organism evidence="5 6">
    <name type="scientific">Hyaloscypha variabilis (strain UAMH 11265 / GT02V1 / F)</name>
    <name type="common">Meliniomyces variabilis</name>
    <dbReference type="NCBI Taxonomy" id="1149755"/>
    <lineage>
        <taxon>Eukaryota</taxon>
        <taxon>Fungi</taxon>
        <taxon>Dikarya</taxon>
        <taxon>Ascomycota</taxon>
        <taxon>Pezizomycotina</taxon>
        <taxon>Leotiomycetes</taxon>
        <taxon>Helotiales</taxon>
        <taxon>Hyaloscyphaceae</taxon>
        <taxon>Hyaloscypha</taxon>
        <taxon>Hyaloscypha variabilis</taxon>
    </lineage>
</organism>
<dbReference type="Gene3D" id="2.30.180.10">
    <property type="entry name" value="FAS1 domain"/>
    <property type="match status" value="2"/>
</dbReference>
<dbReference type="SUPFAM" id="SSF82153">
    <property type="entry name" value="FAS1 domain"/>
    <property type="match status" value="2"/>
</dbReference>
<evidence type="ECO:0000313" key="6">
    <source>
        <dbReference type="Proteomes" id="UP000235786"/>
    </source>
</evidence>
<evidence type="ECO:0000259" key="4">
    <source>
        <dbReference type="PROSITE" id="PS50213"/>
    </source>
</evidence>
<keyword evidence="2" id="KW-1133">Transmembrane helix</keyword>
<feature type="region of interest" description="Disordered" evidence="1">
    <location>
        <begin position="434"/>
        <end position="468"/>
    </location>
</feature>
<dbReference type="InterPro" id="IPR000782">
    <property type="entry name" value="FAS1_domain"/>
</dbReference>